<dbReference type="Gene3D" id="3.30.2090.10">
    <property type="entry name" value="Multidrug efflux transporter AcrB TolC docking domain, DN and DC subdomains"/>
    <property type="match status" value="2"/>
</dbReference>
<dbReference type="GO" id="GO:0042910">
    <property type="term" value="F:xenobiotic transmembrane transporter activity"/>
    <property type="evidence" value="ECO:0007669"/>
    <property type="project" value="TreeGrafter"/>
</dbReference>
<dbReference type="OrthoDB" id="9758757at2"/>
<comment type="similarity">
    <text evidence="2">Belongs to the resistance-nodulation-cell division (RND) (TC 2.A.6) family.</text>
</comment>
<dbReference type="Gene3D" id="1.20.1640.10">
    <property type="entry name" value="Multidrug efflux transporter AcrB transmembrane domain"/>
    <property type="match status" value="2"/>
</dbReference>
<feature type="transmembrane region" description="Helical" evidence="8">
    <location>
        <begin position="882"/>
        <end position="902"/>
    </location>
</feature>
<dbReference type="Proteomes" id="UP000190675">
    <property type="component" value="Chromosome I"/>
</dbReference>
<dbReference type="Gene3D" id="3.30.70.1440">
    <property type="entry name" value="Multidrug efflux transporter AcrB pore domain"/>
    <property type="match status" value="1"/>
</dbReference>
<proteinExistence type="inferred from homology"/>
<evidence type="ECO:0000256" key="3">
    <source>
        <dbReference type="ARBA" id="ARBA00022448"/>
    </source>
</evidence>
<feature type="transmembrane region" description="Helical" evidence="8">
    <location>
        <begin position="987"/>
        <end position="1013"/>
    </location>
</feature>
<evidence type="ECO:0000256" key="7">
    <source>
        <dbReference type="ARBA" id="ARBA00023136"/>
    </source>
</evidence>
<dbReference type="SUPFAM" id="SSF82693">
    <property type="entry name" value="Multidrug efflux transporter AcrB pore domain, PN1, PN2, PC1 and PC2 subdomains"/>
    <property type="match status" value="3"/>
</dbReference>
<dbReference type="GO" id="GO:0008324">
    <property type="term" value="F:monoatomic cation transmembrane transporter activity"/>
    <property type="evidence" value="ECO:0007669"/>
    <property type="project" value="InterPro"/>
</dbReference>
<dbReference type="PANTHER" id="PTHR32063:SF24">
    <property type="entry name" value="CATION EFFLUX SYSTEM (ACRB_ACRD_ACRF FAMILY)"/>
    <property type="match status" value="1"/>
</dbReference>
<evidence type="ECO:0000256" key="4">
    <source>
        <dbReference type="ARBA" id="ARBA00022475"/>
    </source>
</evidence>
<dbReference type="InterPro" id="IPR004763">
    <property type="entry name" value="CusA-like"/>
</dbReference>
<feature type="transmembrane region" description="Helical" evidence="8">
    <location>
        <begin position="955"/>
        <end position="975"/>
    </location>
</feature>
<keyword evidence="5 8" id="KW-0812">Transmembrane</keyword>
<dbReference type="NCBIfam" id="TIGR00914">
    <property type="entry name" value="2A0601"/>
    <property type="match status" value="1"/>
</dbReference>
<evidence type="ECO:0000256" key="1">
    <source>
        <dbReference type="ARBA" id="ARBA00004651"/>
    </source>
</evidence>
<comment type="subcellular location">
    <subcellularLocation>
        <location evidence="1">Cell membrane</location>
        <topology evidence="1">Multi-pass membrane protein</topology>
    </subcellularLocation>
</comment>
<dbReference type="InterPro" id="IPR027463">
    <property type="entry name" value="AcrB_DN_DC_subdom"/>
</dbReference>
<organism evidence="9 10">
    <name type="scientific">Bradyrhizobium erythrophlei</name>
    <dbReference type="NCBI Taxonomy" id="1437360"/>
    <lineage>
        <taxon>Bacteria</taxon>
        <taxon>Pseudomonadati</taxon>
        <taxon>Pseudomonadota</taxon>
        <taxon>Alphaproteobacteria</taxon>
        <taxon>Hyphomicrobiales</taxon>
        <taxon>Nitrobacteraceae</taxon>
        <taxon>Bradyrhizobium</taxon>
    </lineage>
</organism>
<gene>
    <name evidence="9" type="ORF">SAMN05444169_4012</name>
</gene>
<feature type="transmembrane region" description="Helical" evidence="8">
    <location>
        <begin position="361"/>
        <end position="381"/>
    </location>
</feature>
<keyword evidence="4" id="KW-1003">Cell membrane</keyword>
<keyword evidence="7 8" id="KW-0472">Membrane</keyword>
<feature type="transmembrane region" description="Helical" evidence="8">
    <location>
        <begin position="468"/>
        <end position="491"/>
    </location>
</feature>
<dbReference type="InterPro" id="IPR001036">
    <property type="entry name" value="Acrflvin-R"/>
</dbReference>
<dbReference type="Gene3D" id="3.30.70.1320">
    <property type="entry name" value="Multidrug efflux transporter AcrB pore domain like"/>
    <property type="match status" value="1"/>
</dbReference>
<dbReference type="RefSeq" id="WP_079567443.1">
    <property type="nucleotide sequence ID" value="NZ_LT670818.1"/>
</dbReference>
<accession>A0A1M5MHM7</accession>
<dbReference type="PRINTS" id="PR00702">
    <property type="entry name" value="ACRIFLAVINRP"/>
</dbReference>
<feature type="transmembrane region" description="Helical" evidence="8">
    <location>
        <begin position="855"/>
        <end position="875"/>
    </location>
</feature>
<dbReference type="PANTHER" id="PTHR32063">
    <property type="match status" value="1"/>
</dbReference>
<evidence type="ECO:0000313" key="10">
    <source>
        <dbReference type="Proteomes" id="UP000190675"/>
    </source>
</evidence>
<feature type="transmembrane region" description="Helical" evidence="8">
    <location>
        <begin position="335"/>
        <end position="354"/>
    </location>
</feature>
<keyword evidence="6 8" id="KW-1133">Transmembrane helix</keyword>
<protein>
    <submittedName>
        <fullName evidence="9">Cobalt-zinc-cadmium resistance protein CzcA</fullName>
    </submittedName>
</protein>
<keyword evidence="3" id="KW-0813">Transport</keyword>
<evidence type="ECO:0000256" key="6">
    <source>
        <dbReference type="ARBA" id="ARBA00022989"/>
    </source>
</evidence>
<evidence type="ECO:0000256" key="5">
    <source>
        <dbReference type="ARBA" id="ARBA00022692"/>
    </source>
</evidence>
<sequence>MINRIVDAALGNRMVVLMLIAALVAAGLLSMQRLPFDADPDISPLQVLVTTQAAGLAPLDVERSITTPIELALQGLPGMTSYRSISRYGLSVIYVKFADGGDILTDRTLVAQRLSQAALPAEAGAPRLGPLSDGLSEIYQFRVEGKNYSLMQLRSILDWQVAPQLKLVPGVTEVNVNGGELKTYEVRVSQSALTRFGMSIEDIYNAVAQNNRATGGATIARNGEQAVIRGEGLLESIGDIGNIVLRTAAGGSPLYVKNVAEVVEAPMPRLGAVTNQGNGQAVVGVALMTLGENTRVVAQRLGTAVEQINKTLPPGVSIVPYYNRADLIDRVLETVAHNLAEGAFLVIAVLLLLLGNFRAAIIVALAIPLSMLAAITAMYFTGLSGNLMSLGAIDFGLLVDGAVVMIENIVRRRAEAPSLPAAQVVREAAHDVARPVAFAVAIITLIYLPILSLQGVEGKMFRPMALTVMFALVASLVLTLTLMPVLASFFLRRPVAERDSRIIGVARRGYAPVLARTMRHPAITILVATMMLGSALAIGSNLGAEFLPRLEEGALTVTTTKVPGISLESAIATQTMVEKTLKKFPEVQTVVTLGGSSEIPTDPMGVEQSDTFIILKPKSEWQTAQTEAGLIEAYKQALDESVPGITQSWAQPIEMRMDDLLQGVMADLAIVIHGTDTATLRDLGDHVARVVSSVPGAADVQAKQTVGQPYLRVVVNRDAIARHGFNATQVLDLVEALGGRTVGTMKDGEERYNIRVRLAPQDRDSIARIRALRVSNGAGLSVALSDLADVSWEPGPAQIEREQGKRIIKVQANVRARPLAGFVADAQQAVAAQVHLPPGYTISWGGSFQNLQEGMARLSTVVPVALAVIFLLLHLMFGSARLATLIFFNVPFAAVGGIFALALRGMPFSISAAVGFIALFGIAILNGVVMVSYMEERRKEGLAAVAAAWQAAMTRLRPVLMTATVASLGFLPMALSTNSGAEVQRPLATVVIGGLISATLLTLLVLPALYPWFSHVRRSVRAAARDPSYAPHPAE</sequence>
<evidence type="ECO:0000256" key="8">
    <source>
        <dbReference type="SAM" id="Phobius"/>
    </source>
</evidence>
<dbReference type="GO" id="GO:0005886">
    <property type="term" value="C:plasma membrane"/>
    <property type="evidence" value="ECO:0007669"/>
    <property type="project" value="UniProtKB-SubCell"/>
</dbReference>
<feature type="transmembrane region" description="Helical" evidence="8">
    <location>
        <begin position="908"/>
        <end position="934"/>
    </location>
</feature>
<dbReference type="AlphaFoldDB" id="A0A1M5MHM7"/>
<feature type="transmembrane region" description="Helical" evidence="8">
    <location>
        <begin position="522"/>
        <end position="542"/>
    </location>
</feature>
<evidence type="ECO:0000313" key="9">
    <source>
        <dbReference type="EMBL" id="SHG76233.1"/>
    </source>
</evidence>
<reference evidence="9 10" key="1">
    <citation type="submission" date="2016-11" db="EMBL/GenBank/DDBJ databases">
        <authorList>
            <person name="Jaros S."/>
            <person name="Januszkiewicz K."/>
            <person name="Wedrychowicz H."/>
        </authorList>
    </citation>
    <scope>NUCLEOTIDE SEQUENCE [LARGE SCALE GENOMIC DNA]</scope>
    <source>
        <strain evidence="9 10">GAS242</strain>
    </source>
</reference>
<feature type="transmembrane region" description="Helical" evidence="8">
    <location>
        <begin position="436"/>
        <end position="456"/>
    </location>
</feature>
<dbReference type="Gene3D" id="3.30.70.1430">
    <property type="entry name" value="Multidrug efflux transporter AcrB pore domain"/>
    <property type="match status" value="2"/>
</dbReference>
<name>A0A1M5MHM7_9BRAD</name>
<feature type="transmembrane region" description="Helical" evidence="8">
    <location>
        <begin position="387"/>
        <end position="406"/>
    </location>
</feature>
<dbReference type="EMBL" id="LT670818">
    <property type="protein sequence ID" value="SHG76233.1"/>
    <property type="molecule type" value="Genomic_DNA"/>
</dbReference>
<dbReference type="SUPFAM" id="SSF82714">
    <property type="entry name" value="Multidrug efflux transporter AcrB TolC docking domain, DN and DC subdomains"/>
    <property type="match status" value="2"/>
</dbReference>
<dbReference type="Pfam" id="PF00873">
    <property type="entry name" value="ACR_tran"/>
    <property type="match status" value="1"/>
</dbReference>
<evidence type="ECO:0000256" key="2">
    <source>
        <dbReference type="ARBA" id="ARBA00010942"/>
    </source>
</evidence>
<dbReference type="SUPFAM" id="SSF82866">
    <property type="entry name" value="Multidrug efflux transporter AcrB transmembrane domain"/>
    <property type="match status" value="2"/>
</dbReference>